<evidence type="ECO:0008006" key="5">
    <source>
        <dbReference type="Google" id="ProtNLM"/>
    </source>
</evidence>
<feature type="compositionally biased region" description="Polar residues" evidence="1">
    <location>
        <begin position="46"/>
        <end position="61"/>
    </location>
</feature>
<keyword evidence="2" id="KW-0472">Membrane</keyword>
<protein>
    <recommendedName>
        <fullName evidence="5">YtxH domain-containing protein</fullName>
    </recommendedName>
</protein>
<accession>A0A437MA53</accession>
<evidence type="ECO:0000256" key="1">
    <source>
        <dbReference type="SAM" id="MobiDB-lite"/>
    </source>
</evidence>
<gene>
    <name evidence="3" type="ORF">EOD43_11955</name>
</gene>
<keyword evidence="2" id="KW-0812">Transmembrane</keyword>
<feature type="region of interest" description="Disordered" evidence="1">
    <location>
        <begin position="1"/>
        <end position="62"/>
    </location>
</feature>
<dbReference type="AlphaFoldDB" id="A0A437MA53"/>
<keyword evidence="2" id="KW-1133">Transmembrane helix</keyword>
<feature type="compositionally biased region" description="Low complexity" evidence="1">
    <location>
        <begin position="145"/>
        <end position="160"/>
    </location>
</feature>
<comment type="caution">
    <text evidence="3">The sequence shown here is derived from an EMBL/GenBank/DDBJ whole genome shotgun (WGS) entry which is preliminary data.</text>
</comment>
<feature type="compositionally biased region" description="Basic residues" evidence="1">
    <location>
        <begin position="9"/>
        <end position="21"/>
    </location>
</feature>
<dbReference type="OrthoDB" id="7578913at2"/>
<feature type="transmembrane region" description="Helical" evidence="2">
    <location>
        <begin position="67"/>
        <end position="87"/>
    </location>
</feature>
<dbReference type="RefSeq" id="WP_127744083.1">
    <property type="nucleotide sequence ID" value="NZ_SACN01000001.1"/>
</dbReference>
<evidence type="ECO:0000313" key="3">
    <source>
        <dbReference type="EMBL" id="RVT94514.1"/>
    </source>
</evidence>
<keyword evidence="4" id="KW-1185">Reference proteome</keyword>
<name>A0A437MA53_9SPHN</name>
<proteinExistence type="predicted"/>
<feature type="compositionally biased region" description="Low complexity" evidence="1">
    <location>
        <begin position="22"/>
        <end position="36"/>
    </location>
</feature>
<evidence type="ECO:0000313" key="4">
    <source>
        <dbReference type="Proteomes" id="UP000282971"/>
    </source>
</evidence>
<reference evidence="3 4" key="1">
    <citation type="submission" date="2019-01" db="EMBL/GenBank/DDBJ databases">
        <authorList>
            <person name="Chen W.-M."/>
        </authorList>
    </citation>
    <scope>NUCLEOTIDE SEQUENCE [LARGE SCALE GENOMIC DNA]</scope>
    <source>
        <strain evidence="3 4">CCP-7</strain>
    </source>
</reference>
<dbReference type="EMBL" id="SACN01000001">
    <property type="protein sequence ID" value="RVT94514.1"/>
    <property type="molecule type" value="Genomic_DNA"/>
</dbReference>
<feature type="region of interest" description="Disordered" evidence="1">
    <location>
        <begin position="134"/>
        <end position="160"/>
    </location>
</feature>
<evidence type="ECO:0000256" key="2">
    <source>
        <dbReference type="SAM" id="Phobius"/>
    </source>
</evidence>
<dbReference type="Proteomes" id="UP000282971">
    <property type="component" value="Unassembled WGS sequence"/>
</dbReference>
<organism evidence="3 4">
    <name type="scientific">Sphingomonas crocodyli</name>
    <dbReference type="NCBI Taxonomy" id="1979270"/>
    <lineage>
        <taxon>Bacteria</taxon>
        <taxon>Pseudomonadati</taxon>
        <taxon>Pseudomonadota</taxon>
        <taxon>Alphaproteobacteria</taxon>
        <taxon>Sphingomonadales</taxon>
        <taxon>Sphingomonadaceae</taxon>
        <taxon>Sphingomonas</taxon>
    </lineage>
</organism>
<sequence>MATTTRTRSTPKRSTTPRRRSTSATGATRSASAKSASTRKKSTTTVSDISSRAQKAIQSVPVNRKTISIGLGALAAAAIAGVAAYLGRERIGQLATQGREKLSGATAQSRDTLKKVADDVSKLAHDRIDEARDNIHRLRGRTNGSTSSESADVSVSALAS</sequence>